<feature type="compositionally biased region" description="Basic residues" evidence="1">
    <location>
        <begin position="118"/>
        <end position="129"/>
    </location>
</feature>
<reference evidence="3" key="1">
    <citation type="submission" date="2020-06" db="EMBL/GenBank/DDBJ databases">
        <authorList>
            <consortium name="Plant Systems Biology data submission"/>
        </authorList>
    </citation>
    <scope>NUCLEOTIDE SEQUENCE</scope>
    <source>
        <strain evidence="3">D6</strain>
    </source>
</reference>
<evidence type="ECO:0000259" key="2">
    <source>
        <dbReference type="Pfam" id="PF20710"/>
    </source>
</evidence>
<organism evidence="3 4">
    <name type="scientific">Seminavis robusta</name>
    <dbReference type="NCBI Taxonomy" id="568900"/>
    <lineage>
        <taxon>Eukaryota</taxon>
        <taxon>Sar</taxon>
        <taxon>Stramenopiles</taxon>
        <taxon>Ochrophyta</taxon>
        <taxon>Bacillariophyta</taxon>
        <taxon>Bacillariophyceae</taxon>
        <taxon>Bacillariophycidae</taxon>
        <taxon>Naviculales</taxon>
        <taxon>Naviculaceae</taxon>
        <taxon>Seminavis</taxon>
    </lineage>
</organism>
<feature type="domain" description="DUF6824" evidence="2">
    <location>
        <begin position="26"/>
        <end position="110"/>
    </location>
</feature>
<evidence type="ECO:0000256" key="1">
    <source>
        <dbReference type="SAM" id="MobiDB-lite"/>
    </source>
</evidence>
<feature type="region of interest" description="Disordered" evidence="1">
    <location>
        <begin position="115"/>
        <end position="165"/>
    </location>
</feature>
<dbReference type="EMBL" id="CAICTM010000096">
    <property type="protein sequence ID" value="CAB9501004.1"/>
    <property type="molecule type" value="Genomic_DNA"/>
</dbReference>
<dbReference type="AlphaFoldDB" id="A0A9N8DJS2"/>
<comment type="caution">
    <text evidence="3">The sequence shown here is derived from an EMBL/GenBank/DDBJ whole genome shotgun (WGS) entry which is preliminary data.</text>
</comment>
<feature type="compositionally biased region" description="Low complexity" evidence="1">
    <location>
        <begin position="132"/>
        <end position="151"/>
    </location>
</feature>
<dbReference type="InterPro" id="IPR049227">
    <property type="entry name" value="DUF6824"/>
</dbReference>
<gene>
    <name evidence="3" type="ORF">SEMRO_97_G050130.1</name>
</gene>
<evidence type="ECO:0000313" key="4">
    <source>
        <dbReference type="Proteomes" id="UP001153069"/>
    </source>
</evidence>
<protein>
    <submittedName>
        <fullName evidence="3">Nitrilase family, member 2</fullName>
    </submittedName>
</protein>
<name>A0A9N8DJS2_9STRA</name>
<keyword evidence="4" id="KW-1185">Reference proteome</keyword>
<dbReference type="Proteomes" id="UP001153069">
    <property type="component" value="Unassembled WGS sequence"/>
</dbReference>
<proteinExistence type="predicted"/>
<evidence type="ECO:0000313" key="3">
    <source>
        <dbReference type="EMBL" id="CAB9501004.1"/>
    </source>
</evidence>
<sequence length="290" mass="31461">MMAKINNSKAPKQVQLPPTWAPSAMDVICGRGSIALQHEGNKRLKALVKSMIPQYNASKCKFQKSTLVSSIVASIQQASPSGGFVKFVEDGWVRVSERHAREKVGQIFRDSLSGKYKSSTHAKSQKRRERMAAGSGDDSSRGSASSGQFDSMRCESPGFQQPQHIPATALPLPFPHQYPPSTIQVGNVAAAPTKYNNNNVNIGNSNNTMMNSAAPCAAAHAPASIRPQQPISQMALLGDIEPLPVNNAESANLDNLFDYDFVAAESMSFFQSLNEKTIDELCDIIFDECL</sequence>
<dbReference type="Pfam" id="PF20710">
    <property type="entry name" value="DUF6824"/>
    <property type="match status" value="1"/>
</dbReference>
<accession>A0A9N8DJS2</accession>